<accession>A0A7Y9I2G2</accession>
<organism evidence="5 6">
    <name type="scientific">Microlunatus parietis</name>
    <dbReference type="NCBI Taxonomy" id="682979"/>
    <lineage>
        <taxon>Bacteria</taxon>
        <taxon>Bacillati</taxon>
        <taxon>Actinomycetota</taxon>
        <taxon>Actinomycetes</taxon>
        <taxon>Propionibacteriales</taxon>
        <taxon>Propionibacteriaceae</taxon>
        <taxon>Microlunatus</taxon>
    </lineage>
</organism>
<comment type="caution">
    <text evidence="5">The sequence shown here is derived from an EMBL/GenBank/DDBJ whole genome shotgun (WGS) entry which is preliminary data.</text>
</comment>
<dbReference type="AlphaFoldDB" id="A0A7Y9I2G2"/>
<dbReference type="PANTHER" id="PTHR38011">
    <property type="entry name" value="DIHYDROFOLATE REDUCTASE FAMILY PROTEIN (AFU_ORTHOLOGUE AFUA_8G06820)"/>
    <property type="match status" value="1"/>
</dbReference>
<gene>
    <name evidence="5" type="ORF">BKA15_000159</name>
</gene>
<evidence type="ECO:0000313" key="5">
    <source>
        <dbReference type="EMBL" id="NYE68830.1"/>
    </source>
</evidence>
<dbReference type="SUPFAM" id="SSF53597">
    <property type="entry name" value="Dihydrofolate reductase-like"/>
    <property type="match status" value="1"/>
</dbReference>
<dbReference type="InterPro" id="IPR002734">
    <property type="entry name" value="RibDG_C"/>
</dbReference>
<keyword evidence="2" id="KW-0521">NADP</keyword>
<dbReference type="Proteomes" id="UP000569914">
    <property type="component" value="Unassembled WGS sequence"/>
</dbReference>
<comment type="pathway">
    <text evidence="1">Cofactor biosynthesis; riboflavin biosynthesis.</text>
</comment>
<dbReference type="InterPro" id="IPR024072">
    <property type="entry name" value="DHFR-like_dom_sf"/>
</dbReference>
<feature type="domain" description="Bacterial bifunctional deaminase-reductase C-terminal" evidence="4">
    <location>
        <begin position="33"/>
        <end position="224"/>
    </location>
</feature>
<evidence type="ECO:0000256" key="2">
    <source>
        <dbReference type="ARBA" id="ARBA00022857"/>
    </source>
</evidence>
<dbReference type="EMBL" id="JACCBU010000001">
    <property type="protein sequence ID" value="NYE68830.1"/>
    <property type="molecule type" value="Genomic_DNA"/>
</dbReference>
<dbReference type="Gene3D" id="3.40.430.10">
    <property type="entry name" value="Dihydrofolate Reductase, subunit A"/>
    <property type="match status" value="1"/>
</dbReference>
<keyword evidence="6" id="KW-1185">Reference proteome</keyword>
<evidence type="ECO:0000313" key="6">
    <source>
        <dbReference type="Proteomes" id="UP000569914"/>
    </source>
</evidence>
<evidence type="ECO:0000259" key="4">
    <source>
        <dbReference type="Pfam" id="PF01872"/>
    </source>
</evidence>
<protein>
    <submittedName>
        <fullName evidence="5">Riboflavin biosynthesis pyrimidine reductase</fullName>
    </submittedName>
</protein>
<dbReference type="RefSeq" id="WP_179747704.1">
    <property type="nucleotide sequence ID" value="NZ_JACCBU010000001.1"/>
</dbReference>
<dbReference type="PANTHER" id="PTHR38011:SF7">
    <property type="entry name" value="2,5-DIAMINO-6-RIBOSYLAMINO-4(3H)-PYRIMIDINONE 5'-PHOSPHATE REDUCTASE"/>
    <property type="match status" value="1"/>
</dbReference>
<keyword evidence="3" id="KW-0560">Oxidoreductase</keyword>
<proteinExistence type="predicted"/>
<dbReference type="Pfam" id="PF01872">
    <property type="entry name" value="RibD_C"/>
    <property type="match status" value="1"/>
</dbReference>
<dbReference type="GO" id="GO:0008703">
    <property type="term" value="F:5-amino-6-(5-phosphoribosylamino)uracil reductase activity"/>
    <property type="evidence" value="ECO:0007669"/>
    <property type="project" value="InterPro"/>
</dbReference>
<reference evidence="5 6" key="1">
    <citation type="submission" date="2020-07" db="EMBL/GenBank/DDBJ databases">
        <title>Sequencing the genomes of 1000 actinobacteria strains.</title>
        <authorList>
            <person name="Klenk H.-P."/>
        </authorList>
    </citation>
    <scope>NUCLEOTIDE SEQUENCE [LARGE SCALE GENOMIC DNA]</scope>
    <source>
        <strain evidence="5 6">DSM 22083</strain>
    </source>
</reference>
<sequence>MRLLYDESGRPPKALTGPELEQLYAHPVGPQGRWLRTNFVTTLDGSIYGPDGRSGSINTESDHHLFALQRALADVILVGAGTARVEGYRAADLAPWQREVRQRRGLAEFPTLVIVTATLDLDPMIGRADGAPSGPVIIATIDDHDAARISPFREAGIEVWQLGRGTVRLVELVDRLAGQGSGRILCEGGPRLHHGLIAAGLVDELAITLAPTVVGGEGPRTVHGDWITPAPGYRPDKVLLADDQTLFLSYVAG</sequence>
<dbReference type="GO" id="GO:0009231">
    <property type="term" value="P:riboflavin biosynthetic process"/>
    <property type="evidence" value="ECO:0007669"/>
    <property type="project" value="InterPro"/>
</dbReference>
<dbReference type="InterPro" id="IPR050765">
    <property type="entry name" value="Riboflavin_Biosynth_HTPR"/>
</dbReference>
<evidence type="ECO:0000256" key="3">
    <source>
        <dbReference type="ARBA" id="ARBA00023002"/>
    </source>
</evidence>
<evidence type="ECO:0000256" key="1">
    <source>
        <dbReference type="ARBA" id="ARBA00005104"/>
    </source>
</evidence>
<name>A0A7Y9I2G2_9ACTN</name>